<evidence type="ECO:0000256" key="1">
    <source>
        <dbReference type="SAM" id="MobiDB-lite"/>
    </source>
</evidence>
<feature type="compositionally biased region" description="Gly residues" evidence="1">
    <location>
        <begin position="25"/>
        <end position="36"/>
    </location>
</feature>
<gene>
    <name evidence="2" type="ORF">CEXT_707231</name>
</gene>
<reference evidence="2 3" key="1">
    <citation type="submission" date="2021-06" db="EMBL/GenBank/DDBJ databases">
        <title>Caerostris extrusa draft genome.</title>
        <authorList>
            <person name="Kono N."/>
            <person name="Arakawa K."/>
        </authorList>
    </citation>
    <scope>NUCLEOTIDE SEQUENCE [LARGE SCALE GENOMIC DNA]</scope>
</reference>
<dbReference type="AlphaFoldDB" id="A0AAV4R324"/>
<feature type="compositionally biased region" description="Polar residues" evidence="1">
    <location>
        <begin position="1"/>
        <end position="10"/>
    </location>
</feature>
<sequence>MLTDPYNNNNNKREREVQEKFSFGREGGCSKRGGGPQSMITREAFSTCWRRTFLVGCLRRFPFSVFLSGEDKDECDGDDGEEEEDGAERKVADESRGARSPRRKPPCSSTSFAASLRWFSDDNVSRRHTLRISIGRSDLCRLPPEGSSGEKEETE</sequence>
<proteinExistence type="predicted"/>
<organism evidence="2 3">
    <name type="scientific">Caerostris extrusa</name>
    <name type="common">Bark spider</name>
    <name type="synonym">Caerostris bankana</name>
    <dbReference type="NCBI Taxonomy" id="172846"/>
    <lineage>
        <taxon>Eukaryota</taxon>
        <taxon>Metazoa</taxon>
        <taxon>Ecdysozoa</taxon>
        <taxon>Arthropoda</taxon>
        <taxon>Chelicerata</taxon>
        <taxon>Arachnida</taxon>
        <taxon>Araneae</taxon>
        <taxon>Araneomorphae</taxon>
        <taxon>Entelegynae</taxon>
        <taxon>Araneoidea</taxon>
        <taxon>Araneidae</taxon>
        <taxon>Caerostris</taxon>
    </lineage>
</organism>
<comment type="caution">
    <text evidence="2">The sequence shown here is derived from an EMBL/GenBank/DDBJ whole genome shotgun (WGS) entry which is preliminary data.</text>
</comment>
<accession>A0AAV4R324</accession>
<dbReference type="EMBL" id="BPLR01007233">
    <property type="protein sequence ID" value="GIY15436.1"/>
    <property type="molecule type" value="Genomic_DNA"/>
</dbReference>
<keyword evidence="3" id="KW-1185">Reference proteome</keyword>
<feature type="compositionally biased region" description="Acidic residues" evidence="1">
    <location>
        <begin position="71"/>
        <end position="86"/>
    </location>
</feature>
<evidence type="ECO:0000313" key="2">
    <source>
        <dbReference type="EMBL" id="GIY15436.1"/>
    </source>
</evidence>
<feature type="compositionally biased region" description="Basic and acidic residues" evidence="1">
    <location>
        <begin position="87"/>
        <end position="97"/>
    </location>
</feature>
<protein>
    <submittedName>
        <fullName evidence="2">Uncharacterized protein</fullName>
    </submittedName>
</protein>
<feature type="region of interest" description="Disordered" evidence="1">
    <location>
        <begin position="1"/>
        <end position="36"/>
    </location>
</feature>
<dbReference type="Proteomes" id="UP001054945">
    <property type="component" value="Unassembled WGS sequence"/>
</dbReference>
<feature type="compositionally biased region" description="Basic and acidic residues" evidence="1">
    <location>
        <begin position="11"/>
        <end position="23"/>
    </location>
</feature>
<name>A0AAV4R324_CAEEX</name>
<feature type="region of interest" description="Disordered" evidence="1">
    <location>
        <begin position="68"/>
        <end position="110"/>
    </location>
</feature>
<evidence type="ECO:0000313" key="3">
    <source>
        <dbReference type="Proteomes" id="UP001054945"/>
    </source>
</evidence>